<keyword evidence="1" id="KW-1133">Transmembrane helix</keyword>
<reference evidence="2" key="1">
    <citation type="submission" date="2014-11" db="EMBL/GenBank/DDBJ databases">
        <authorList>
            <person name="Amaro Gonzalez C."/>
        </authorList>
    </citation>
    <scope>NUCLEOTIDE SEQUENCE</scope>
</reference>
<keyword evidence="1" id="KW-0472">Membrane</keyword>
<accession>A0A0E9SQL0</accession>
<dbReference type="AlphaFoldDB" id="A0A0E9SQL0"/>
<feature type="transmembrane region" description="Helical" evidence="1">
    <location>
        <begin position="6"/>
        <end position="25"/>
    </location>
</feature>
<proteinExistence type="predicted"/>
<protein>
    <submittedName>
        <fullName evidence="2">Uncharacterized protein</fullName>
    </submittedName>
</protein>
<sequence>MQIMSYFAVSSVFLCRIFLFHICLLKQWVNLRTEDTKFPTQVRGALGMNIISTITRLALQ</sequence>
<organism evidence="2">
    <name type="scientific">Anguilla anguilla</name>
    <name type="common">European freshwater eel</name>
    <name type="synonym">Muraena anguilla</name>
    <dbReference type="NCBI Taxonomy" id="7936"/>
    <lineage>
        <taxon>Eukaryota</taxon>
        <taxon>Metazoa</taxon>
        <taxon>Chordata</taxon>
        <taxon>Craniata</taxon>
        <taxon>Vertebrata</taxon>
        <taxon>Euteleostomi</taxon>
        <taxon>Actinopterygii</taxon>
        <taxon>Neopterygii</taxon>
        <taxon>Teleostei</taxon>
        <taxon>Anguilliformes</taxon>
        <taxon>Anguillidae</taxon>
        <taxon>Anguilla</taxon>
    </lineage>
</organism>
<reference evidence="2" key="2">
    <citation type="journal article" date="2015" name="Fish Shellfish Immunol.">
        <title>Early steps in the European eel (Anguilla anguilla)-Vibrio vulnificus interaction in the gills: Role of the RtxA13 toxin.</title>
        <authorList>
            <person name="Callol A."/>
            <person name="Pajuelo D."/>
            <person name="Ebbesson L."/>
            <person name="Teles M."/>
            <person name="MacKenzie S."/>
            <person name="Amaro C."/>
        </authorList>
    </citation>
    <scope>NUCLEOTIDE SEQUENCE</scope>
</reference>
<name>A0A0E9SQL0_ANGAN</name>
<keyword evidence="1" id="KW-0812">Transmembrane</keyword>
<evidence type="ECO:0000313" key="2">
    <source>
        <dbReference type="EMBL" id="JAH42955.1"/>
    </source>
</evidence>
<dbReference type="EMBL" id="GBXM01065622">
    <property type="protein sequence ID" value="JAH42955.1"/>
    <property type="molecule type" value="Transcribed_RNA"/>
</dbReference>
<evidence type="ECO:0000256" key="1">
    <source>
        <dbReference type="SAM" id="Phobius"/>
    </source>
</evidence>